<dbReference type="PANTHER" id="PTHR10395">
    <property type="entry name" value="URICASE AND TRANSTHYRETIN-RELATED"/>
    <property type="match status" value="1"/>
</dbReference>
<dbReference type="Gene3D" id="2.60.40.180">
    <property type="entry name" value="Transthyretin/hydroxyisourate hydrolase domain"/>
    <property type="match status" value="1"/>
</dbReference>
<evidence type="ECO:0000256" key="2">
    <source>
        <dbReference type="ARBA" id="ARBA00002704"/>
    </source>
</evidence>
<comment type="catalytic activity">
    <reaction evidence="1 7">
        <text>5-hydroxyisourate + H2O = 5-hydroxy-2-oxo-4-ureido-2,5-dihydro-1H-imidazole-5-carboxylate + H(+)</text>
        <dbReference type="Rhea" id="RHEA:23736"/>
        <dbReference type="ChEBI" id="CHEBI:15377"/>
        <dbReference type="ChEBI" id="CHEBI:15378"/>
        <dbReference type="ChEBI" id="CHEBI:18072"/>
        <dbReference type="ChEBI" id="CHEBI:58639"/>
        <dbReference type="EC" id="3.5.2.17"/>
    </reaction>
</comment>
<evidence type="ECO:0000256" key="6">
    <source>
        <dbReference type="ARBA" id="ARBA00022801"/>
    </source>
</evidence>
<evidence type="ECO:0000256" key="3">
    <source>
        <dbReference type="ARBA" id="ARBA00009850"/>
    </source>
</evidence>
<keyword evidence="6 7" id="KW-0378">Hydrolase</keyword>
<organism evidence="9 10">
    <name type="scientific">Saccharata proteae CBS 121410</name>
    <dbReference type="NCBI Taxonomy" id="1314787"/>
    <lineage>
        <taxon>Eukaryota</taxon>
        <taxon>Fungi</taxon>
        <taxon>Dikarya</taxon>
        <taxon>Ascomycota</taxon>
        <taxon>Pezizomycotina</taxon>
        <taxon>Dothideomycetes</taxon>
        <taxon>Dothideomycetes incertae sedis</taxon>
        <taxon>Botryosphaeriales</taxon>
        <taxon>Saccharataceae</taxon>
        <taxon>Saccharata</taxon>
    </lineage>
</organism>
<feature type="domain" description="Transthyretin/hydroxyisourate hydrolase" evidence="8">
    <location>
        <begin position="13"/>
        <end position="149"/>
    </location>
</feature>
<dbReference type="NCBIfam" id="TIGR02962">
    <property type="entry name" value="hdxy_isourate"/>
    <property type="match status" value="1"/>
</dbReference>
<dbReference type="GO" id="GO:0033971">
    <property type="term" value="F:hydroxyisourate hydrolase activity"/>
    <property type="evidence" value="ECO:0007669"/>
    <property type="project" value="UniProtKB-EC"/>
</dbReference>
<evidence type="ECO:0000313" key="9">
    <source>
        <dbReference type="EMBL" id="KAF2089245.1"/>
    </source>
</evidence>
<dbReference type="OrthoDB" id="10265230at2759"/>
<proteinExistence type="inferred from homology"/>
<dbReference type="PANTHER" id="PTHR10395:SF7">
    <property type="entry name" value="5-HYDROXYISOURATE HYDROLASE"/>
    <property type="match status" value="1"/>
</dbReference>
<dbReference type="GO" id="GO:0006144">
    <property type="term" value="P:purine nucleobase metabolic process"/>
    <property type="evidence" value="ECO:0007669"/>
    <property type="project" value="UniProtKB-KW"/>
</dbReference>
<dbReference type="SUPFAM" id="SSF49472">
    <property type="entry name" value="Transthyretin (synonym: prealbumin)"/>
    <property type="match status" value="1"/>
</dbReference>
<accession>A0A6A5YBK4</accession>
<comment type="similarity">
    <text evidence="3 7">Belongs to the transthyretin family. 5-hydroxyisourate hydrolase subfamily.</text>
</comment>
<comment type="function">
    <text evidence="2">Catalyzes the hydrolysis of 5-hydroxyisourate (HIU) to 2-oxo-4-hydroxy-4-carboxy-5-ureidoimidazoline (OHCU).</text>
</comment>
<evidence type="ECO:0000256" key="4">
    <source>
        <dbReference type="ARBA" id="ARBA00011881"/>
    </source>
</evidence>
<dbReference type="InterPro" id="IPR036817">
    <property type="entry name" value="Transthyretin/HIU_hydrolase_sf"/>
</dbReference>
<dbReference type="EMBL" id="ML978714">
    <property type="protein sequence ID" value="KAF2089245.1"/>
    <property type="molecule type" value="Genomic_DNA"/>
</dbReference>
<evidence type="ECO:0000256" key="7">
    <source>
        <dbReference type="RuleBase" id="RU361270"/>
    </source>
</evidence>
<evidence type="ECO:0000259" key="8">
    <source>
        <dbReference type="Pfam" id="PF00576"/>
    </source>
</evidence>
<dbReference type="InterPro" id="IPR023418">
    <property type="entry name" value="Thyroxine_BS"/>
</dbReference>
<dbReference type="Pfam" id="PF00576">
    <property type="entry name" value="Transthyretin"/>
    <property type="match status" value="1"/>
</dbReference>
<dbReference type="CDD" id="cd05822">
    <property type="entry name" value="TLP_HIUase"/>
    <property type="match status" value="1"/>
</dbReference>
<dbReference type="Proteomes" id="UP000799776">
    <property type="component" value="Unassembled WGS sequence"/>
</dbReference>
<dbReference type="InterPro" id="IPR023416">
    <property type="entry name" value="Transthyretin/HIU_hydrolase_d"/>
</dbReference>
<evidence type="ECO:0000313" key="10">
    <source>
        <dbReference type="Proteomes" id="UP000799776"/>
    </source>
</evidence>
<protein>
    <recommendedName>
        <fullName evidence="7">5-hydroxyisourate hydrolase</fullName>
        <shortName evidence="7">HIU hydrolase</shortName>
        <shortName evidence="7">HIUHase</shortName>
        <ecNumber evidence="7">3.5.2.17</ecNumber>
    </recommendedName>
</protein>
<name>A0A6A5YBK4_9PEZI</name>
<evidence type="ECO:0000256" key="5">
    <source>
        <dbReference type="ARBA" id="ARBA00022631"/>
    </source>
</evidence>
<dbReference type="PROSITE" id="PS00768">
    <property type="entry name" value="TRANSTHYRETIN_1"/>
    <property type="match status" value="1"/>
</dbReference>
<evidence type="ECO:0000256" key="1">
    <source>
        <dbReference type="ARBA" id="ARBA00001043"/>
    </source>
</evidence>
<keyword evidence="5 7" id="KW-0659">Purine metabolism</keyword>
<sequence length="150" mass="16328">MSSSTPPQKKPPITCHVLDTTTGRPARAIPVTLTLLSPLGPSAPLTAVTNADGRVTAWSGDEGPDAAERTLEELFREQAEREMGAGAEEAEMVWALRLDVKAFWRGRGVRAFFEEVEVRFVVRGGDVKGGERFHVPVLLGPFSYSTYRGS</sequence>
<dbReference type="EC" id="3.5.2.17" evidence="7"/>
<reference evidence="9" key="1">
    <citation type="journal article" date="2020" name="Stud. Mycol.">
        <title>101 Dothideomycetes genomes: a test case for predicting lifestyles and emergence of pathogens.</title>
        <authorList>
            <person name="Haridas S."/>
            <person name="Albert R."/>
            <person name="Binder M."/>
            <person name="Bloem J."/>
            <person name="Labutti K."/>
            <person name="Salamov A."/>
            <person name="Andreopoulos B."/>
            <person name="Baker S."/>
            <person name="Barry K."/>
            <person name="Bills G."/>
            <person name="Bluhm B."/>
            <person name="Cannon C."/>
            <person name="Castanera R."/>
            <person name="Culley D."/>
            <person name="Daum C."/>
            <person name="Ezra D."/>
            <person name="Gonzalez J."/>
            <person name="Henrissat B."/>
            <person name="Kuo A."/>
            <person name="Liang C."/>
            <person name="Lipzen A."/>
            <person name="Lutzoni F."/>
            <person name="Magnuson J."/>
            <person name="Mondo S."/>
            <person name="Nolan M."/>
            <person name="Ohm R."/>
            <person name="Pangilinan J."/>
            <person name="Park H.-J."/>
            <person name="Ramirez L."/>
            <person name="Alfaro M."/>
            <person name="Sun H."/>
            <person name="Tritt A."/>
            <person name="Yoshinaga Y."/>
            <person name="Zwiers L.-H."/>
            <person name="Turgeon B."/>
            <person name="Goodwin S."/>
            <person name="Spatafora J."/>
            <person name="Crous P."/>
            <person name="Grigoriev I."/>
        </authorList>
    </citation>
    <scope>NUCLEOTIDE SEQUENCE</scope>
    <source>
        <strain evidence="9">CBS 121410</strain>
    </source>
</reference>
<dbReference type="AlphaFoldDB" id="A0A6A5YBK4"/>
<gene>
    <name evidence="9" type="ORF">K490DRAFT_37445</name>
</gene>
<comment type="subunit">
    <text evidence="4 7">Homotetramer.</text>
</comment>
<keyword evidence="10" id="KW-1185">Reference proteome</keyword>
<dbReference type="InterPro" id="IPR014306">
    <property type="entry name" value="Hydroxyisourate_hydrolase"/>
</dbReference>